<reference evidence="1 2" key="2">
    <citation type="submission" date="2015-01" db="EMBL/GenBank/DDBJ databases">
        <authorList>
            <consortium name="NBRP consortium"/>
            <person name="Sawabe T."/>
            <person name="Meirelles P."/>
            <person name="Feng G."/>
            <person name="Sayaka M."/>
            <person name="Hattori M."/>
            <person name="Ohkuma M."/>
        </authorList>
    </citation>
    <scope>NUCLEOTIDE SEQUENCE [LARGE SCALE GENOMIC DNA]</scope>
    <source>
        <strain evidence="2">JCM 19241</strain>
    </source>
</reference>
<dbReference type="AlphaFoldDB" id="A0A0B8QHP3"/>
<proteinExistence type="predicted"/>
<accession>A0A0B8QHP3</accession>
<dbReference type="EMBL" id="BBSC01000006">
    <property type="protein sequence ID" value="GAM76592.1"/>
    <property type="molecule type" value="Genomic_DNA"/>
</dbReference>
<organism evidence="1 2">
    <name type="scientific">Vibrio ishigakensis</name>
    <dbReference type="NCBI Taxonomy" id="1481914"/>
    <lineage>
        <taxon>Bacteria</taxon>
        <taxon>Pseudomonadati</taxon>
        <taxon>Pseudomonadota</taxon>
        <taxon>Gammaproteobacteria</taxon>
        <taxon>Vibrionales</taxon>
        <taxon>Vibrionaceae</taxon>
        <taxon>Vibrio</taxon>
    </lineage>
</organism>
<evidence type="ECO:0000313" key="2">
    <source>
        <dbReference type="Proteomes" id="UP000031666"/>
    </source>
</evidence>
<dbReference type="Gene3D" id="2.40.30.170">
    <property type="match status" value="1"/>
</dbReference>
<dbReference type="Proteomes" id="UP000031666">
    <property type="component" value="Unassembled WGS sequence"/>
</dbReference>
<evidence type="ECO:0000313" key="1">
    <source>
        <dbReference type="EMBL" id="GAM76592.1"/>
    </source>
</evidence>
<comment type="caution">
    <text evidence="1">The sequence shown here is derived from an EMBL/GenBank/DDBJ whole genome shotgun (WGS) entry which is preliminary data.</text>
</comment>
<dbReference type="STRING" id="1481914.JCM19241_4129"/>
<protein>
    <submittedName>
        <fullName evidence="1">Membrane fusion protein</fullName>
    </submittedName>
</protein>
<name>A0A0B8QHP3_9VIBR</name>
<sequence length="109" mass="12216">MSADRFENIQVGQQIVNIHSVDEIEVLIQIPDRLFIHQPTQRDLRRVNAKVKVESGNIYDASIKEFTTEPDPQSGTYNVTLTMPMPEDELILDGMAVEVTAKSSEAGLM</sequence>
<gene>
    <name evidence="1" type="ORF">JCM19241_4129</name>
</gene>
<reference evidence="1 2" key="1">
    <citation type="submission" date="2015-01" db="EMBL/GenBank/DDBJ databases">
        <title>Vibrio sp. C94 JCM 19241 whole genome shotgun sequence.</title>
        <authorList>
            <person name="Sawabe T."/>
            <person name="Meirelles P."/>
            <person name="Feng G."/>
            <person name="Sayaka M."/>
            <person name="Hattori M."/>
            <person name="Ohkuma M."/>
        </authorList>
    </citation>
    <scope>NUCLEOTIDE SEQUENCE [LARGE SCALE GENOMIC DNA]</scope>
    <source>
        <strain evidence="2">JCM 19241</strain>
    </source>
</reference>